<evidence type="ECO:0000256" key="2">
    <source>
        <dbReference type="SAM" id="SignalP"/>
    </source>
</evidence>
<keyword evidence="1" id="KW-0472">Membrane</keyword>
<keyword evidence="2" id="KW-0732">Signal</keyword>
<name>A0A7D6VDV0_9NOCA</name>
<gene>
    <name evidence="4" type="ORF">H0264_05040</name>
</gene>
<dbReference type="Proteomes" id="UP000515512">
    <property type="component" value="Chromosome"/>
</dbReference>
<reference evidence="4 5" key="1">
    <citation type="submission" date="2020-07" db="EMBL/GenBank/DDBJ databases">
        <authorList>
            <person name="Zhuang K."/>
            <person name="Ran Y."/>
        </authorList>
    </citation>
    <scope>NUCLEOTIDE SEQUENCE [LARGE SCALE GENOMIC DNA]</scope>
    <source>
        <strain evidence="4 5">WCH-YHL-001</strain>
    </source>
</reference>
<dbReference type="EMBL" id="CP059399">
    <property type="protein sequence ID" value="QLY34141.1"/>
    <property type="molecule type" value="Genomic_DNA"/>
</dbReference>
<keyword evidence="1" id="KW-1133">Transmembrane helix</keyword>
<dbReference type="KEGG" id="nhu:H0264_05040"/>
<dbReference type="Pfam" id="PF26059">
    <property type="entry name" value="DUF8020"/>
    <property type="match status" value="1"/>
</dbReference>
<feature type="domain" description="DUF8020" evidence="3">
    <location>
        <begin position="33"/>
        <end position="99"/>
    </location>
</feature>
<evidence type="ECO:0000259" key="3">
    <source>
        <dbReference type="Pfam" id="PF26059"/>
    </source>
</evidence>
<feature type="transmembrane region" description="Helical" evidence="1">
    <location>
        <begin position="162"/>
        <end position="190"/>
    </location>
</feature>
<evidence type="ECO:0000313" key="4">
    <source>
        <dbReference type="EMBL" id="QLY34141.1"/>
    </source>
</evidence>
<accession>A0A7D6VDV0</accession>
<dbReference type="InterPro" id="IPR058333">
    <property type="entry name" value="DUF8020"/>
</dbReference>
<sequence>MLRKITAVAAPVVTAVAIAGAGVAHAEDAVPNVGYETKLVGTTVVTTLTDGRFELSGGTVNVLDRSGNTLVSLPVSVQEEGIEYTLPATVSGDGATLEIDAVRDVSLARPGVREVASPAENLAAQQNFASQFGLATAIGSFIGLALGALVGLAGFAGGPAGLATVVTGATVGAIIGTVVVGGPTLVIAGIDLISTLTAAPGTTKWATK</sequence>
<feature type="transmembrane region" description="Helical" evidence="1">
    <location>
        <begin position="132"/>
        <end position="155"/>
    </location>
</feature>
<keyword evidence="5" id="KW-1185">Reference proteome</keyword>
<proteinExistence type="predicted"/>
<organism evidence="4 5">
    <name type="scientific">Nocardia huaxiensis</name>
    <dbReference type="NCBI Taxonomy" id="2755382"/>
    <lineage>
        <taxon>Bacteria</taxon>
        <taxon>Bacillati</taxon>
        <taxon>Actinomycetota</taxon>
        <taxon>Actinomycetes</taxon>
        <taxon>Mycobacteriales</taxon>
        <taxon>Nocardiaceae</taxon>
        <taxon>Nocardia</taxon>
    </lineage>
</organism>
<evidence type="ECO:0000313" key="5">
    <source>
        <dbReference type="Proteomes" id="UP000515512"/>
    </source>
</evidence>
<feature type="chain" id="PRO_5027739081" evidence="2">
    <location>
        <begin position="27"/>
        <end position="208"/>
    </location>
</feature>
<evidence type="ECO:0000256" key="1">
    <source>
        <dbReference type="SAM" id="Phobius"/>
    </source>
</evidence>
<protein>
    <submittedName>
        <fullName evidence="4">Ammonium transporter</fullName>
    </submittedName>
</protein>
<dbReference type="AlphaFoldDB" id="A0A7D6VDV0"/>
<feature type="signal peptide" evidence="2">
    <location>
        <begin position="1"/>
        <end position="26"/>
    </location>
</feature>
<keyword evidence="1" id="KW-0812">Transmembrane</keyword>